<keyword evidence="2" id="KW-1185">Reference proteome</keyword>
<evidence type="ECO:0000313" key="2">
    <source>
        <dbReference type="Proteomes" id="UP000789920"/>
    </source>
</evidence>
<reference evidence="1" key="1">
    <citation type="submission" date="2021-06" db="EMBL/GenBank/DDBJ databases">
        <authorList>
            <person name="Kallberg Y."/>
            <person name="Tangrot J."/>
            <person name="Rosling A."/>
        </authorList>
    </citation>
    <scope>NUCLEOTIDE SEQUENCE</scope>
    <source>
        <strain evidence="1">MA461A</strain>
    </source>
</reference>
<protein>
    <submittedName>
        <fullName evidence="1">27316_t:CDS:1</fullName>
    </submittedName>
</protein>
<gene>
    <name evidence="1" type="ORF">RPERSI_LOCUS954</name>
</gene>
<sequence length="123" mass="14697">MSKERYTKYIPKLHEKIMKIIITDNKNLNLDLKNIIKSDLLAMIKEINRLQKYIEENTDQEYKRIITKICNALKIELDESSKRNLNNILRFLKQLPKKKSKKIQIRNILRLSLKFATVKNRVG</sequence>
<dbReference type="EMBL" id="CAJVQC010000779">
    <property type="protein sequence ID" value="CAG8480319.1"/>
    <property type="molecule type" value="Genomic_DNA"/>
</dbReference>
<proteinExistence type="predicted"/>
<name>A0ACA9KL45_9GLOM</name>
<comment type="caution">
    <text evidence="1">The sequence shown here is derived from an EMBL/GenBank/DDBJ whole genome shotgun (WGS) entry which is preliminary data.</text>
</comment>
<organism evidence="1 2">
    <name type="scientific">Racocetra persica</name>
    <dbReference type="NCBI Taxonomy" id="160502"/>
    <lineage>
        <taxon>Eukaryota</taxon>
        <taxon>Fungi</taxon>
        <taxon>Fungi incertae sedis</taxon>
        <taxon>Mucoromycota</taxon>
        <taxon>Glomeromycotina</taxon>
        <taxon>Glomeromycetes</taxon>
        <taxon>Diversisporales</taxon>
        <taxon>Gigasporaceae</taxon>
        <taxon>Racocetra</taxon>
    </lineage>
</organism>
<evidence type="ECO:0000313" key="1">
    <source>
        <dbReference type="EMBL" id="CAG8480319.1"/>
    </source>
</evidence>
<dbReference type="Proteomes" id="UP000789920">
    <property type="component" value="Unassembled WGS sequence"/>
</dbReference>
<accession>A0ACA9KL45</accession>